<reference evidence="2 3" key="1">
    <citation type="submission" date="2022-01" db="EMBL/GenBank/DDBJ databases">
        <title>A high-quality chromosome-level genome assembly of rohu carp, Labeo rohita.</title>
        <authorList>
            <person name="Arick M.A. II"/>
            <person name="Hsu C.-Y."/>
            <person name="Magbanua Z."/>
            <person name="Pechanova O."/>
            <person name="Grover C."/>
            <person name="Miller E."/>
            <person name="Thrash A."/>
            <person name="Ezzel L."/>
            <person name="Alam S."/>
            <person name="Benzie J."/>
            <person name="Hamilton M."/>
            <person name="Karsi A."/>
            <person name="Lawrence M.L."/>
            <person name="Peterson D.G."/>
        </authorList>
    </citation>
    <scope>NUCLEOTIDE SEQUENCE [LARGE SCALE GENOMIC DNA]</scope>
    <source>
        <strain evidence="3">BAU-BD-2019</strain>
        <tissue evidence="2">Blood</tissue>
    </source>
</reference>
<organism evidence="2 3">
    <name type="scientific">Labeo rohita</name>
    <name type="common">Indian major carp</name>
    <name type="synonym">Cyprinus rohita</name>
    <dbReference type="NCBI Taxonomy" id="84645"/>
    <lineage>
        <taxon>Eukaryota</taxon>
        <taxon>Metazoa</taxon>
        <taxon>Chordata</taxon>
        <taxon>Craniata</taxon>
        <taxon>Vertebrata</taxon>
        <taxon>Euteleostomi</taxon>
        <taxon>Actinopterygii</taxon>
        <taxon>Neopterygii</taxon>
        <taxon>Teleostei</taxon>
        <taxon>Ostariophysi</taxon>
        <taxon>Cypriniformes</taxon>
        <taxon>Cyprinidae</taxon>
        <taxon>Labeoninae</taxon>
        <taxon>Labeonini</taxon>
        <taxon>Labeo</taxon>
    </lineage>
</organism>
<evidence type="ECO:0000313" key="2">
    <source>
        <dbReference type="EMBL" id="KAI2666922.1"/>
    </source>
</evidence>
<dbReference type="PANTHER" id="PTHR45749">
    <property type="match status" value="1"/>
</dbReference>
<feature type="region of interest" description="Disordered" evidence="1">
    <location>
        <begin position="67"/>
        <end position="94"/>
    </location>
</feature>
<dbReference type="SUPFAM" id="SSF53098">
    <property type="entry name" value="Ribonuclease H-like"/>
    <property type="match status" value="1"/>
</dbReference>
<gene>
    <name evidence="2" type="ORF">H4Q32_027777</name>
</gene>
<dbReference type="Proteomes" id="UP000830375">
    <property type="component" value="Unassembled WGS sequence"/>
</dbReference>
<keyword evidence="3" id="KW-1185">Reference proteome</keyword>
<feature type="compositionally biased region" description="Polar residues" evidence="1">
    <location>
        <begin position="83"/>
        <end position="94"/>
    </location>
</feature>
<dbReference type="InterPro" id="IPR012337">
    <property type="entry name" value="RNaseH-like_sf"/>
</dbReference>
<protein>
    <submittedName>
        <fullName evidence="2">Zinc finger MYM-type protein 1</fullName>
    </submittedName>
</protein>
<evidence type="ECO:0000256" key="1">
    <source>
        <dbReference type="SAM" id="MobiDB-lite"/>
    </source>
</evidence>
<accession>A0ABQ8MVQ7</accession>
<name>A0ABQ8MVQ7_LABRO</name>
<sequence>MEKQKRKGKGGAEKLRAKKIKILEVDASTCAKITDMFSAVASVSKPTVPDDTLQKQVNIAYGGEVTQAEEQVSDSEVKEGQSEQESVIETSSQVELAVEERDREEQAVDYFARPEPAMMQVFLNQDAKNTAVKKVFTSKDAKSRKWLTYCHEPHALFCFLCLDFSKPTDSNIFINGMSDWRHVHQRSEEHEKSMAHRNCGEAYFLNCSKADIKNLLGGRQLTEHRNQVKKRRQVLERVVEVVKVIGKRGLSYRQVENEAAYTLDNDGLDHGNFLELIILLGKYDVCLKEHLSNVIVKSKKLNVSPGSRGRGSLISLLSKTTVNSVIDTIRNLIQQSISTEIRKAGMFFVQPDTTQDITAQDQCSVILRYVTDVVNERLVAVVRCSASTGQSFVDLLKEVLEHLKLDSSLCIGNATDGALNMQGHYRGFSALLASQSPNHVHVWCYSIVLNLVLSDTTQIVIESGSLFDLLNDTAVFIRESYQRVNIWDKESHDKRHRRIAPIGETPIQELKTVKGNVRTKARRYKEGLLRMVMSTQDALKKMARDFQAVKAAADDFVKWANEKLKQQDEETDMEVEAALPQKRRKKKKAMPGEMSQDDTIIDAERAYEVKIHNQTVDTAIEAIHQRFLTHGTLYADLSFLDPKNFSLIRNHALPKSALEDLSKCLVKFDDRATIDNLQYELKSLAGQWA</sequence>
<proteinExistence type="predicted"/>
<dbReference type="EMBL" id="JACTAM010000003">
    <property type="protein sequence ID" value="KAI2666922.1"/>
    <property type="molecule type" value="Genomic_DNA"/>
</dbReference>
<evidence type="ECO:0000313" key="3">
    <source>
        <dbReference type="Proteomes" id="UP000830375"/>
    </source>
</evidence>
<comment type="caution">
    <text evidence="2">The sequence shown here is derived from an EMBL/GenBank/DDBJ whole genome shotgun (WGS) entry which is preliminary data.</text>
</comment>
<dbReference type="PANTHER" id="PTHR45749:SF21">
    <property type="entry name" value="DUF4371 DOMAIN-CONTAINING PROTEIN"/>
    <property type="match status" value="1"/>
</dbReference>